<gene>
    <name evidence="1" type="ORF">FGO68_gene308</name>
</gene>
<reference evidence="1" key="1">
    <citation type="submission" date="2019-06" db="EMBL/GenBank/DDBJ databases">
        <authorList>
            <person name="Zheng W."/>
        </authorList>
    </citation>
    <scope>NUCLEOTIDE SEQUENCE</scope>
    <source>
        <strain evidence="1">QDHG01</strain>
    </source>
</reference>
<organism evidence="1 2">
    <name type="scientific">Halteria grandinella</name>
    <dbReference type="NCBI Taxonomy" id="5974"/>
    <lineage>
        <taxon>Eukaryota</taxon>
        <taxon>Sar</taxon>
        <taxon>Alveolata</taxon>
        <taxon>Ciliophora</taxon>
        <taxon>Intramacronucleata</taxon>
        <taxon>Spirotrichea</taxon>
        <taxon>Stichotrichia</taxon>
        <taxon>Sporadotrichida</taxon>
        <taxon>Halteriidae</taxon>
        <taxon>Halteria</taxon>
    </lineage>
</organism>
<dbReference type="AlphaFoldDB" id="A0A8J8NYB3"/>
<dbReference type="EMBL" id="RRYP01004922">
    <property type="protein sequence ID" value="TNV82464.1"/>
    <property type="molecule type" value="Genomic_DNA"/>
</dbReference>
<accession>A0A8J8NYB3</accession>
<comment type="caution">
    <text evidence="1">The sequence shown here is derived from an EMBL/GenBank/DDBJ whole genome shotgun (WGS) entry which is preliminary data.</text>
</comment>
<keyword evidence="2" id="KW-1185">Reference proteome</keyword>
<protein>
    <submittedName>
        <fullName evidence="1">Uncharacterized protein</fullName>
    </submittedName>
</protein>
<sequence length="153" mass="16853">MVRGRGATTLGEIRTSEVPACYLAASLEGRHGLLEGNWLRQEAGICLEATAPMRVIVDGLGSQQELLRTLAHEDLISRGVIITVSYSFEVDLILRGLVTTVVTWCLALLKHLLPRDCLFGRRENCGCSAPFICLPIGRVFEILRLHHTSFAPL</sequence>
<name>A0A8J8NYB3_HALGN</name>
<proteinExistence type="predicted"/>
<dbReference type="Proteomes" id="UP000785679">
    <property type="component" value="Unassembled WGS sequence"/>
</dbReference>
<evidence type="ECO:0000313" key="1">
    <source>
        <dbReference type="EMBL" id="TNV82464.1"/>
    </source>
</evidence>
<evidence type="ECO:0000313" key="2">
    <source>
        <dbReference type="Proteomes" id="UP000785679"/>
    </source>
</evidence>